<dbReference type="EMBL" id="CP159279">
    <property type="protein sequence ID" value="XCH10061.1"/>
    <property type="molecule type" value="Genomic_DNA"/>
</dbReference>
<reference evidence="2" key="1">
    <citation type="submission" date="2024-06" db="EMBL/GenBank/DDBJ databases">
        <title>Biodegradation of dimethachlon by Arthrobacter sp. K5: mechanistic insights and ecological implications.</title>
        <authorList>
            <person name="Hu S."/>
            <person name="Lu P."/>
        </authorList>
    </citation>
    <scope>NUCLEOTIDE SEQUENCE</scope>
    <source>
        <strain evidence="2">K5</strain>
    </source>
</reference>
<evidence type="ECO:0000313" key="2">
    <source>
        <dbReference type="EMBL" id="XCH10061.1"/>
    </source>
</evidence>
<accession>A0AAU8EKP3</accession>
<sequence>MTCNDTLHAEVVSFDDPRAAHLRDALSTELLARYATDEFPHLSPAARSALAVPPEEFIATVLVLTEDGTAMGHAALRRLGGEFEVKRVIVLPEARGKGAASILMSALRSWQSKGRQAAYPPDWEQAARSRGSIPETRVHADSCLLAL</sequence>
<dbReference type="InterPro" id="IPR000182">
    <property type="entry name" value="GNAT_dom"/>
</dbReference>
<dbReference type="PROSITE" id="PS51186">
    <property type="entry name" value="GNAT"/>
    <property type="match status" value="1"/>
</dbReference>
<organism evidence="2">
    <name type="scientific">Arthrobacter sp. K5</name>
    <dbReference type="NCBI Taxonomy" id="2839623"/>
    <lineage>
        <taxon>Bacteria</taxon>
        <taxon>Bacillati</taxon>
        <taxon>Actinomycetota</taxon>
        <taxon>Actinomycetes</taxon>
        <taxon>Micrococcales</taxon>
        <taxon>Micrococcaceae</taxon>
        <taxon>Arthrobacter</taxon>
    </lineage>
</organism>
<dbReference type="CDD" id="cd04301">
    <property type="entry name" value="NAT_SF"/>
    <property type="match status" value="1"/>
</dbReference>
<dbReference type="AlphaFoldDB" id="A0AAU8EKP3"/>
<dbReference type="InterPro" id="IPR016181">
    <property type="entry name" value="Acyl_CoA_acyltransferase"/>
</dbReference>
<name>A0AAU8EKP3_9MICC</name>
<dbReference type="Pfam" id="PF13508">
    <property type="entry name" value="Acetyltransf_7"/>
    <property type="match status" value="1"/>
</dbReference>
<dbReference type="GO" id="GO:0016747">
    <property type="term" value="F:acyltransferase activity, transferring groups other than amino-acyl groups"/>
    <property type="evidence" value="ECO:0007669"/>
    <property type="project" value="InterPro"/>
</dbReference>
<evidence type="ECO:0000259" key="1">
    <source>
        <dbReference type="PROSITE" id="PS51186"/>
    </source>
</evidence>
<proteinExistence type="predicted"/>
<dbReference type="Gene3D" id="3.40.630.30">
    <property type="match status" value="1"/>
</dbReference>
<dbReference type="RefSeq" id="WP_353710734.1">
    <property type="nucleotide sequence ID" value="NZ_CP159279.1"/>
</dbReference>
<gene>
    <name evidence="2" type="ORF">ABRP34_14580</name>
</gene>
<protein>
    <submittedName>
        <fullName evidence="2">GNAT family N-acetyltransferase</fullName>
    </submittedName>
</protein>
<feature type="domain" description="N-acetyltransferase" evidence="1">
    <location>
        <begin position="20"/>
        <end position="147"/>
    </location>
</feature>
<dbReference type="SUPFAM" id="SSF55729">
    <property type="entry name" value="Acyl-CoA N-acyltransferases (Nat)"/>
    <property type="match status" value="1"/>
</dbReference>